<evidence type="ECO:0000256" key="1">
    <source>
        <dbReference type="SAM" id="SignalP"/>
    </source>
</evidence>
<reference evidence="3 4" key="1">
    <citation type="submission" date="2024-02" db="EMBL/GenBank/DDBJ databases">
        <title>New thermophilic sulfur-oxidizing bacteria from a hot springs of the Uzon caldera (Kamchatka, Russia).</title>
        <authorList>
            <person name="Dukat A.M."/>
            <person name="Elcheninov A.G."/>
            <person name="Frolov E.N."/>
        </authorList>
    </citation>
    <scope>NUCLEOTIDE SEQUENCE [LARGE SCALE GENOMIC DNA]</scope>
    <source>
        <strain evidence="3 4">AK1</strain>
    </source>
</reference>
<dbReference type="EMBL" id="JBAJEX010000001">
    <property type="protein sequence ID" value="MEO1765731.1"/>
    <property type="molecule type" value="Genomic_DNA"/>
</dbReference>
<comment type="caution">
    <text evidence="3">The sequence shown here is derived from an EMBL/GenBank/DDBJ whole genome shotgun (WGS) entry which is preliminary data.</text>
</comment>
<dbReference type="RefSeq" id="WP_347306145.1">
    <property type="nucleotide sequence ID" value="NZ_JBAJEX010000001.1"/>
</dbReference>
<dbReference type="Gene3D" id="3.30.310.70">
    <property type="entry name" value="TT1751-like domain"/>
    <property type="match status" value="1"/>
</dbReference>
<dbReference type="SUPFAM" id="SSF103247">
    <property type="entry name" value="TT1751-like"/>
    <property type="match status" value="1"/>
</dbReference>
<feature type="signal peptide" evidence="1">
    <location>
        <begin position="1"/>
        <end position="21"/>
    </location>
</feature>
<keyword evidence="1" id="KW-0732">Signal</keyword>
<proteinExistence type="predicted"/>
<feature type="domain" description="DUF302" evidence="2">
    <location>
        <begin position="77"/>
        <end position="137"/>
    </location>
</feature>
<evidence type="ECO:0000259" key="2">
    <source>
        <dbReference type="Pfam" id="PF03625"/>
    </source>
</evidence>
<sequence>MRVLSVLIVLTGLLVFSGAHAAQGTRKAQTGAPRLMSIAETVIKMPLAKGVSLEDAEQSLKLRANALNMKLVAELPLSKQVEAITGKPSRQATIFQFCDAMTARQMLDYSLDFAAYLPCRIALVEDEKGQGWLVMMDLNMLINAANLKPELKAKAIEVRDMLESIMRAGANGEL</sequence>
<dbReference type="CDD" id="cd14797">
    <property type="entry name" value="DUF302"/>
    <property type="match status" value="1"/>
</dbReference>
<keyword evidence="4" id="KW-1185">Reference proteome</keyword>
<feature type="chain" id="PRO_5046907240" evidence="1">
    <location>
        <begin position="22"/>
        <end position="174"/>
    </location>
</feature>
<dbReference type="InterPro" id="IPR035923">
    <property type="entry name" value="TT1751-like_sf"/>
</dbReference>
<gene>
    <name evidence="3" type="ORF">V6E02_00645</name>
</gene>
<evidence type="ECO:0000313" key="4">
    <source>
        <dbReference type="Proteomes" id="UP001482231"/>
    </source>
</evidence>
<organism evidence="3 4">
    <name type="scientific">Thiobacter aerophilum</name>
    <dbReference type="NCBI Taxonomy" id="3121275"/>
    <lineage>
        <taxon>Bacteria</taxon>
        <taxon>Pseudomonadati</taxon>
        <taxon>Pseudomonadota</taxon>
        <taxon>Betaproteobacteria</taxon>
        <taxon>Burkholderiales</taxon>
        <taxon>Thiobacteraceae</taxon>
        <taxon>Thiobacter</taxon>
    </lineage>
</organism>
<dbReference type="Proteomes" id="UP001482231">
    <property type="component" value="Unassembled WGS sequence"/>
</dbReference>
<dbReference type="InterPro" id="IPR005180">
    <property type="entry name" value="DUF302"/>
</dbReference>
<protein>
    <submittedName>
        <fullName evidence="3">DUF302 domain-containing protein</fullName>
    </submittedName>
</protein>
<dbReference type="Pfam" id="PF03625">
    <property type="entry name" value="DUF302"/>
    <property type="match status" value="1"/>
</dbReference>
<accession>A0ABV0EB63</accession>
<name>A0ABV0EB63_9BURK</name>
<evidence type="ECO:0000313" key="3">
    <source>
        <dbReference type="EMBL" id="MEO1765731.1"/>
    </source>
</evidence>